<dbReference type="Proteomes" id="UP000052015">
    <property type="component" value="Unassembled WGS sequence"/>
</dbReference>
<dbReference type="AlphaFoldDB" id="A0A0R3K429"/>
<name>A0A0R3K429_CALMK</name>
<gene>
    <name evidence="1" type="ORF">ABG79_00500</name>
</gene>
<keyword evidence="2" id="KW-1185">Reference proteome</keyword>
<dbReference type="Pfam" id="PF26595">
    <property type="entry name" value="A_ENA"/>
    <property type="match status" value="1"/>
</dbReference>
<accession>A0A0R3K429</accession>
<organism evidence="1 2">
    <name type="scientific">Caloramator mitchellensis</name>
    <dbReference type="NCBI Taxonomy" id="908809"/>
    <lineage>
        <taxon>Bacteria</taxon>
        <taxon>Bacillati</taxon>
        <taxon>Bacillota</taxon>
        <taxon>Clostridia</taxon>
        <taxon>Eubacteriales</taxon>
        <taxon>Clostridiaceae</taxon>
        <taxon>Caloramator</taxon>
    </lineage>
</organism>
<comment type="caution">
    <text evidence="1">The sequence shown here is derived from an EMBL/GenBank/DDBJ whole genome shotgun (WGS) entry which is preliminary data.</text>
</comment>
<reference evidence="1 2" key="1">
    <citation type="submission" date="2015-09" db="EMBL/GenBank/DDBJ databases">
        <title>Draft genome sequence of a Caloramator mitchellensis, a moderate thermophile from the Great Artesian Basin of Australia.</title>
        <authorList>
            <person name="Patel B.K."/>
        </authorList>
    </citation>
    <scope>NUCLEOTIDE SEQUENCE [LARGE SCALE GENOMIC DNA]</scope>
    <source>
        <strain evidence="1 2">VF08</strain>
    </source>
</reference>
<dbReference type="RefSeq" id="WP_242859293.1">
    <property type="nucleotide sequence ID" value="NZ_LKHP01000002.1"/>
</dbReference>
<evidence type="ECO:0000313" key="2">
    <source>
        <dbReference type="Proteomes" id="UP000052015"/>
    </source>
</evidence>
<proteinExistence type="predicted"/>
<sequence>MVNSNVSANSPTIPNITPVIDLKNRDIINLLLASIALEEISLAQILSAEASKIEELLAARGPANIDDMIRLDREVSKILDDVIKQQMLLDFKFQNILDLIEARRDNRDC</sequence>
<protein>
    <submittedName>
        <fullName evidence="1">Uncharacterized protein</fullName>
    </submittedName>
</protein>
<dbReference type="STRING" id="908809.ABG79_00500"/>
<evidence type="ECO:0000313" key="1">
    <source>
        <dbReference type="EMBL" id="KRQ87698.1"/>
    </source>
</evidence>
<dbReference type="EMBL" id="LKHP01000002">
    <property type="protein sequence ID" value="KRQ87698.1"/>
    <property type="molecule type" value="Genomic_DNA"/>
</dbReference>
<dbReference type="PATRIC" id="fig|908809.3.peg.504"/>
<dbReference type="InterPro" id="IPR058705">
    <property type="entry name" value="A_ENA"/>
</dbReference>